<evidence type="ECO:0008006" key="3">
    <source>
        <dbReference type="Google" id="ProtNLM"/>
    </source>
</evidence>
<proteinExistence type="predicted"/>
<keyword evidence="2" id="KW-1185">Reference proteome</keyword>
<protein>
    <recommendedName>
        <fullName evidence="3">Ribosomal protein HS6-type (S12/L30/L7a)</fullName>
    </recommendedName>
</protein>
<dbReference type="RefSeq" id="WP_015556320.1">
    <property type="nucleotide sequence ID" value="NC_021038.1"/>
</dbReference>
<gene>
    <name evidence="1" type="ORF">SY1_08920</name>
</gene>
<accession>A0AB94IWP6</accession>
<dbReference type="Gene3D" id="3.30.1330.30">
    <property type="match status" value="1"/>
</dbReference>
<evidence type="ECO:0000313" key="1">
    <source>
        <dbReference type="EMBL" id="CBL28173.1"/>
    </source>
</evidence>
<dbReference type="AlphaFoldDB" id="A0AB94IWP6"/>
<reference evidence="2" key="1">
    <citation type="submission" date="2010-03" db="EMBL/GenBank/DDBJ databases">
        <title>The genome sequence of Synergistetes sp. SGP1.</title>
        <authorList>
            <consortium name="metaHIT consortium -- http://www.metahit.eu/"/>
            <person name="Pajon A."/>
            <person name="Turner K."/>
            <person name="Parkhill J."/>
            <person name="Wade W."/>
            <person name="Vartoukian S."/>
        </authorList>
    </citation>
    <scope>NUCLEOTIDE SEQUENCE [LARGE SCALE GENOMIC DNA]</scope>
    <source>
        <strain evidence="2">SGP1</strain>
    </source>
</reference>
<dbReference type="Proteomes" id="UP000008957">
    <property type="component" value="Chromosome"/>
</dbReference>
<evidence type="ECO:0000313" key="2">
    <source>
        <dbReference type="Proteomes" id="UP000008957"/>
    </source>
</evidence>
<name>A0AB94IWP6_9BACT</name>
<sequence length="82" mass="8808">MPLNELAAGTRVVGEKEVLRALGRDGLRKLFVAKDVESERLRPLLEGARALGVEVEWADSRLVLGRACAIDRSASAAGLLKP</sequence>
<reference evidence="1 2" key="2">
    <citation type="submission" date="2010-03" db="EMBL/GenBank/DDBJ databases">
        <authorList>
            <person name="Pajon A."/>
        </authorList>
    </citation>
    <scope>NUCLEOTIDE SEQUENCE [LARGE SCALE GENOMIC DNA]</scope>
    <source>
        <strain evidence="1 2">SGP1</strain>
    </source>
</reference>
<dbReference type="SUPFAM" id="SSF55315">
    <property type="entry name" value="L30e-like"/>
    <property type="match status" value="1"/>
</dbReference>
<organism evidence="1 2">
    <name type="scientific">Fretibacterium fastidiosum</name>
    <dbReference type="NCBI Taxonomy" id="651822"/>
    <lineage>
        <taxon>Bacteria</taxon>
        <taxon>Thermotogati</taxon>
        <taxon>Synergistota</taxon>
        <taxon>Synergistia</taxon>
        <taxon>Synergistales</taxon>
        <taxon>Aminobacteriaceae</taxon>
        <taxon>Fretibacterium</taxon>
    </lineage>
</organism>
<dbReference type="KEGG" id="sbr:SY1_08920"/>
<dbReference type="EMBL" id="FP929056">
    <property type="protein sequence ID" value="CBL28173.1"/>
    <property type="molecule type" value="Genomic_DNA"/>
</dbReference>
<dbReference type="InterPro" id="IPR029064">
    <property type="entry name" value="Ribosomal_eL30-like_sf"/>
</dbReference>